<accession>A0ABN9TY61</accession>
<comment type="caution">
    <text evidence="3">The sequence shown here is derived from an EMBL/GenBank/DDBJ whole genome shotgun (WGS) entry which is preliminary data.</text>
</comment>
<keyword evidence="2" id="KW-0732">Signal</keyword>
<evidence type="ECO:0000256" key="1">
    <source>
        <dbReference type="SAM" id="Phobius"/>
    </source>
</evidence>
<sequence>MVVVLVLVSIVSAACGRLLLAAMRGMPKNESFQLRVEFPDLLQFYLPRAWYIPSMLVYLGFMVLTLMTYVIQTAQVLDYAFVHSTGYAWGLRLYPDFGPVRGAEKHSSTPFGDSTVVPVSFMVLAVVCGPLSHKNLDDNVPLQVLSIVGLTLLAAVWLAILPGMPDFPSQLPVATSSVQNVIGTTLFNFAFVGSLPSWANEKRPEVSVDRSFLFSLGYVVLVYAAIGIVGGMAYEPYYATDENLFSKLNVSGQLIARLTVFLYPVLQNFTSIPVFSIILRYNFLQLGWMGPRAATSVAFALPWVLSIFFYTGHGFETISNWGGLFFSSVVNFILPLVLFALCGLRRDKLHRMEP</sequence>
<feature type="transmembrane region" description="Helical" evidence="1">
    <location>
        <begin position="293"/>
        <end position="312"/>
    </location>
</feature>
<dbReference type="Proteomes" id="UP001189429">
    <property type="component" value="Unassembled WGS sequence"/>
</dbReference>
<protein>
    <recommendedName>
        <fullName evidence="5">Amino acid transporter transmembrane domain-containing protein</fullName>
    </recommendedName>
</protein>
<name>A0ABN9TY61_9DINO</name>
<feature type="transmembrane region" description="Helical" evidence="1">
    <location>
        <begin position="324"/>
        <end position="344"/>
    </location>
</feature>
<feature type="transmembrane region" description="Helical" evidence="1">
    <location>
        <begin position="211"/>
        <end position="234"/>
    </location>
</feature>
<evidence type="ECO:0000256" key="2">
    <source>
        <dbReference type="SAM" id="SignalP"/>
    </source>
</evidence>
<keyword evidence="4" id="KW-1185">Reference proteome</keyword>
<proteinExistence type="predicted"/>
<evidence type="ECO:0008006" key="5">
    <source>
        <dbReference type="Google" id="ProtNLM"/>
    </source>
</evidence>
<feature type="chain" id="PRO_5046019919" description="Amino acid transporter transmembrane domain-containing protein" evidence="2">
    <location>
        <begin position="17"/>
        <end position="354"/>
    </location>
</feature>
<evidence type="ECO:0000313" key="4">
    <source>
        <dbReference type="Proteomes" id="UP001189429"/>
    </source>
</evidence>
<gene>
    <name evidence="3" type="ORF">PCOR1329_LOCUS43450</name>
</gene>
<feature type="transmembrane region" description="Helical" evidence="1">
    <location>
        <begin position="254"/>
        <end position="281"/>
    </location>
</feature>
<dbReference type="PANTHER" id="PTHR16189:SF3">
    <property type="entry name" value="AMINO ACID TRANSPORTER TRANSMEMBRANE DOMAIN-CONTAINING PROTEIN"/>
    <property type="match status" value="1"/>
</dbReference>
<reference evidence="3" key="1">
    <citation type="submission" date="2023-10" db="EMBL/GenBank/DDBJ databases">
        <authorList>
            <person name="Chen Y."/>
            <person name="Shah S."/>
            <person name="Dougan E. K."/>
            <person name="Thang M."/>
            <person name="Chan C."/>
        </authorList>
    </citation>
    <scope>NUCLEOTIDE SEQUENCE [LARGE SCALE GENOMIC DNA]</scope>
</reference>
<evidence type="ECO:0000313" key="3">
    <source>
        <dbReference type="EMBL" id="CAK0851267.1"/>
    </source>
</evidence>
<keyword evidence="1" id="KW-1133">Transmembrane helix</keyword>
<dbReference type="PANTHER" id="PTHR16189">
    <property type="entry name" value="TRANSMEMBRANE PROTEIN 104-RELATED"/>
    <property type="match status" value="1"/>
</dbReference>
<keyword evidence="1" id="KW-0472">Membrane</keyword>
<organism evidence="3 4">
    <name type="scientific">Prorocentrum cordatum</name>
    <dbReference type="NCBI Taxonomy" id="2364126"/>
    <lineage>
        <taxon>Eukaryota</taxon>
        <taxon>Sar</taxon>
        <taxon>Alveolata</taxon>
        <taxon>Dinophyceae</taxon>
        <taxon>Prorocentrales</taxon>
        <taxon>Prorocentraceae</taxon>
        <taxon>Prorocentrum</taxon>
    </lineage>
</organism>
<feature type="transmembrane region" description="Helical" evidence="1">
    <location>
        <begin position="144"/>
        <end position="161"/>
    </location>
</feature>
<feature type="signal peptide" evidence="2">
    <location>
        <begin position="1"/>
        <end position="16"/>
    </location>
</feature>
<dbReference type="EMBL" id="CAUYUJ010015222">
    <property type="protein sequence ID" value="CAK0851267.1"/>
    <property type="molecule type" value="Genomic_DNA"/>
</dbReference>
<feature type="transmembrane region" description="Helical" evidence="1">
    <location>
        <begin position="49"/>
        <end position="69"/>
    </location>
</feature>
<feature type="transmembrane region" description="Helical" evidence="1">
    <location>
        <begin position="181"/>
        <end position="199"/>
    </location>
</feature>
<keyword evidence="1" id="KW-0812">Transmembrane</keyword>